<gene>
    <name evidence="1" type="ORF">BXT93_09535</name>
</gene>
<dbReference type="AlphaFoldDB" id="A0A1V2GGD6"/>
<reference evidence="1 2" key="1">
    <citation type="submission" date="2017-01" db="EMBL/GenBank/DDBJ databases">
        <title>Draft genome sequence of an E. coli strain isolated from human, in Amazon, Brazil.</title>
        <authorList>
            <person name="Moura Q."/>
            <person name="Fernandes M.R."/>
            <person name="Cerdeira L."/>
            <person name="Vianello M."/>
            <person name="Souza T.A."/>
            <person name="Ienne S."/>
            <person name="Lincopan N."/>
        </authorList>
    </citation>
    <scope>NUCLEOTIDE SEQUENCE [LARGE SCALE GENOMIC DNA]</scope>
    <source>
        <strain evidence="1 2">ICBEcBL-II-13</strain>
    </source>
</reference>
<protein>
    <submittedName>
        <fullName evidence="1">Uncharacterized protein</fullName>
    </submittedName>
</protein>
<dbReference type="EMBL" id="MTPS01000135">
    <property type="protein sequence ID" value="ONG35185.1"/>
    <property type="molecule type" value="Genomic_DNA"/>
</dbReference>
<dbReference type="Proteomes" id="UP000188967">
    <property type="component" value="Unassembled WGS sequence"/>
</dbReference>
<comment type="caution">
    <text evidence="1">The sequence shown here is derived from an EMBL/GenBank/DDBJ whole genome shotgun (WGS) entry which is preliminary data.</text>
</comment>
<proteinExistence type="predicted"/>
<organism evidence="1 2">
    <name type="scientific">Escherichia coli</name>
    <dbReference type="NCBI Taxonomy" id="562"/>
    <lineage>
        <taxon>Bacteria</taxon>
        <taxon>Pseudomonadati</taxon>
        <taxon>Pseudomonadota</taxon>
        <taxon>Gammaproteobacteria</taxon>
        <taxon>Enterobacterales</taxon>
        <taxon>Enterobacteriaceae</taxon>
        <taxon>Escherichia</taxon>
    </lineage>
</organism>
<accession>A0A1V2GGD6</accession>
<sequence>MIDTRFIGKSISGIPEDAFAEGVSQSGLYPILVLASPTTVPIPADENWRLVKENVSGHYGRIFCSAVRELPIRPELLAAVRGIADECFTREHMGYFERLSVAEKEAVHNDYLRTLSAFGLTCSETNLGMLTQALYPVDASPDNLRKLSTDIGALVGLYIDDLVLLIIGPVF</sequence>
<dbReference type="RefSeq" id="WP_076795206.1">
    <property type="nucleotide sequence ID" value="NZ_JBGFEX010000003.1"/>
</dbReference>
<evidence type="ECO:0000313" key="1">
    <source>
        <dbReference type="EMBL" id="ONG35185.1"/>
    </source>
</evidence>
<evidence type="ECO:0000313" key="2">
    <source>
        <dbReference type="Proteomes" id="UP000188967"/>
    </source>
</evidence>
<name>A0A1V2GGD6_ECOLX</name>